<keyword evidence="6" id="KW-0963">Cytoplasm</keyword>
<dbReference type="Proteomes" id="UP000319103">
    <property type="component" value="Unassembled WGS sequence"/>
</dbReference>
<comment type="caution">
    <text evidence="19">The sequence shown here is derived from an EMBL/GenBank/DDBJ whole genome shotgun (WGS) entry which is preliminary data.</text>
</comment>
<evidence type="ECO:0000256" key="15">
    <source>
        <dbReference type="PIRSR" id="PIRSR634015-3"/>
    </source>
</evidence>
<evidence type="ECO:0000256" key="5">
    <source>
        <dbReference type="ARBA" id="ARBA00015611"/>
    </source>
</evidence>
<keyword evidence="9" id="KW-0378">Hydrolase</keyword>
<keyword evidence="7" id="KW-0645">Protease</keyword>
<comment type="cofactor">
    <cofactor evidence="15">
        <name>Zn(2+)</name>
        <dbReference type="ChEBI" id="CHEBI:29105"/>
    </cofactor>
    <text evidence="15">Binds 1 zinc ion per subunit.</text>
</comment>
<name>A0A540WDY5_9ACTN</name>
<dbReference type="PRINTS" id="PR00756">
    <property type="entry name" value="ALADIPTASE"/>
</dbReference>
<reference evidence="19 20" key="1">
    <citation type="submission" date="2019-06" db="EMBL/GenBank/DDBJ databases">
        <title>Description of Kitasatospora acidophila sp. nov. isolated from pine grove soil, and reclassification of Streptomyces novaecaesareae to Kitasatospora novaeceasareae comb. nov.</title>
        <authorList>
            <person name="Kim M.J."/>
        </authorList>
    </citation>
    <scope>NUCLEOTIDE SEQUENCE [LARGE SCALE GENOMIC DNA]</scope>
    <source>
        <strain evidence="19 20">MMS16-CNU292</strain>
    </source>
</reference>
<dbReference type="PANTHER" id="PTHR45726:SF3">
    <property type="entry name" value="LEUKOTRIENE A-4 HYDROLASE"/>
    <property type="match status" value="1"/>
</dbReference>
<feature type="region of interest" description="Disordered" evidence="16">
    <location>
        <begin position="441"/>
        <end position="464"/>
    </location>
</feature>
<dbReference type="InterPro" id="IPR034015">
    <property type="entry name" value="M1_LTA4H"/>
</dbReference>
<evidence type="ECO:0000256" key="13">
    <source>
        <dbReference type="ARBA" id="ARBA00031533"/>
    </source>
</evidence>
<dbReference type="PANTHER" id="PTHR45726">
    <property type="entry name" value="LEUKOTRIENE A-4 HYDROLASE"/>
    <property type="match status" value="1"/>
</dbReference>
<dbReference type="SUPFAM" id="SSF63737">
    <property type="entry name" value="Leukotriene A4 hydrolase N-terminal domain"/>
    <property type="match status" value="1"/>
</dbReference>
<accession>A0A540WDY5</accession>
<evidence type="ECO:0000313" key="19">
    <source>
        <dbReference type="EMBL" id="TQF07250.1"/>
    </source>
</evidence>
<evidence type="ECO:0000259" key="18">
    <source>
        <dbReference type="Pfam" id="PF17900"/>
    </source>
</evidence>
<evidence type="ECO:0000256" key="16">
    <source>
        <dbReference type="SAM" id="MobiDB-lite"/>
    </source>
</evidence>
<dbReference type="CDD" id="cd09603">
    <property type="entry name" value="M1_APN_like"/>
    <property type="match status" value="1"/>
</dbReference>
<dbReference type="Gene3D" id="1.10.390.10">
    <property type="entry name" value="Neutral Protease Domain 2"/>
    <property type="match status" value="1"/>
</dbReference>
<comment type="catalytic activity">
    <reaction evidence="1">
        <text>Release of an N-terminal amino acid, Xaa-|-Yaa- from a peptide, amide or arylamide. Xaa is preferably Ala, but may be most amino acids including Pro (slow action). When a terminal hydrophobic residue is followed by a prolyl residue, the two may be released as an intact Xaa-Pro dipeptide.</text>
        <dbReference type="EC" id="3.4.11.2"/>
    </reaction>
</comment>
<feature type="domain" description="Aminopeptidase N-like N-terminal" evidence="18">
    <location>
        <begin position="23"/>
        <end position="186"/>
    </location>
</feature>
<dbReference type="InterPro" id="IPR001930">
    <property type="entry name" value="Peptidase_M1"/>
</dbReference>
<organism evidence="19 20">
    <name type="scientific">Kitasatospora acidiphila</name>
    <dbReference type="NCBI Taxonomy" id="2567942"/>
    <lineage>
        <taxon>Bacteria</taxon>
        <taxon>Bacillati</taxon>
        <taxon>Actinomycetota</taxon>
        <taxon>Actinomycetes</taxon>
        <taxon>Kitasatosporales</taxon>
        <taxon>Streptomycetaceae</taxon>
        <taxon>Kitasatospora</taxon>
    </lineage>
</organism>
<feature type="compositionally biased region" description="Low complexity" evidence="16">
    <location>
        <begin position="450"/>
        <end position="464"/>
    </location>
</feature>
<feature type="binding site" evidence="15">
    <location>
        <position position="292"/>
    </location>
    <ligand>
        <name>Zn(2+)</name>
        <dbReference type="ChEBI" id="CHEBI:29105"/>
        <note>catalytic</note>
    </ligand>
</feature>
<evidence type="ECO:0000256" key="14">
    <source>
        <dbReference type="PIRSR" id="PIRSR634015-1"/>
    </source>
</evidence>
<dbReference type="GO" id="GO:0008237">
    <property type="term" value="F:metallopeptidase activity"/>
    <property type="evidence" value="ECO:0007669"/>
    <property type="project" value="UniProtKB-KW"/>
</dbReference>
<dbReference type="GO" id="GO:0008270">
    <property type="term" value="F:zinc ion binding"/>
    <property type="evidence" value="ECO:0007669"/>
    <property type="project" value="InterPro"/>
</dbReference>
<evidence type="ECO:0000256" key="10">
    <source>
        <dbReference type="ARBA" id="ARBA00022833"/>
    </source>
</evidence>
<dbReference type="InterPro" id="IPR014782">
    <property type="entry name" value="Peptidase_M1_dom"/>
</dbReference>
<proteinExistence type="inferred from homology"/>
<gene>
    <name evidence="19" type="ORF">E6W39_10025</name>
</gene>
<keyword evidence="20" id="KW-1185">Reference proteome</keyword>
<dbReference type="SUPFAM" id="SSF55486">
    <property type="entry name" value="Metalloproteases ('zincins'), catalytic domain"/>
    <property type="match status" value="1"/>
</dbReference>
<comment type="similarity">
    <text evidence="3">Belongs to the peptidase M1 family.</text>
</comment>
<dbReference type="InterPro" id="IPR045357">
    <property type="entry name" value="Aminopeptidase_N-like_N"/>
</dbReference>
<dbReference type="AlphaFoldDB" id="A0A540WDY5"/>
<dbReference type="GO" id="GO:0006508">
    <property type="term" value="P:proteolysis"/>
    <property type="evidence" value="ECO:0007669"/>
    <property type="project" value="UniProtKB-KW"/>
</dbReference>
<keyword evidence="8 15" id="KW-0479">Metal-binding</keyword>
<evidence type="ECO:0000313" key="20">
    <source>
        <dbReference type="Proteomes" id="UP000319103"/>
    </source>
</evidence>
<comment type="subcellular location">
    <subcellularLocation>
        <location evidence="2">Cytoplasm</location>
    </subcellularLocation>
</comment>
<feature type="binding site" evidence="15">
    <location>
        <position position="315"/>
    </location>
    <ligand>
        <name>Zn(2+)</name>
        <dbReference type="ChEBI" id="CHEBI:29105"/>
        <note>catalytic</note>
    </ligand>
</feature>
<dbReference type="InterPro" id="IPR027268">
    <property type="entry name" value="Peptidase_M4/M1_CTD_sf"/>
</dbReference>
<evidence type="ECO:0000256" key="4">
    <source>
        <dbReference type="ARBA" id="ARBA00012564"/>
    </source>
</evidence>
<evidence type="ECO:0000256" key="6">
    <source>
        <dbReference type="ARBA" id="ARBA00022490"/>
    </source>
</evidence>
<dbReference type="EMBL" id="VIGB01000003">
    <property type="protein sequence ID" value="TQF07250.1"/>
    <property type="molecule type" value="Genomic_DNA"/>
</dbReference>
<dbReference type="OrthoDB" id="100605at2"/>
<dbReference type="InterPro" id="IPR042097">
    <property type="entry name" value="Aminopeptidase_N-like_N_sf"/>
</dbReference>
<keyword evidence="10 15" id="KW-0862">Zinc</keyword>
<evidence type="ECO:0000256" key="3">
    <source>
        <dbReference type="ARBA" id="ARBA00010136"/>
    </source>
</evidence>
<dbReference type="Gene3D" id="2.60.40.1730">
    <property type="entry name" value="tricorn interacting facor f3 domain"/>
    <property type="match status" value="1"/>
</dbReference>
<dbReference type="GO" id="GO:0005737">
    <property type="term" value="C:cytoplasm"/>
    <property type="evidence" value="ECO:0007669"/>
    <property type="project" value="UniProtKB-SubCell"/>
</dbReference>
<dbReference type="GO" id="GO:0016285">
    <property type="term" value="F:alanyl aminopeptidase activity"/>
    <property type="evidence" value="ECO:0007669"/>
    <property type="project" value="UniProtKB-EC"/>
</dbReference>
<keyword evidence="11" id="KW-0482">Metalloprotease</keyword>
<protein>
    <recommendedName>
        <fullName evidence="5">Aminopeptidase N</fullName>
        <ecNumber evidence="4">3.4.11.2</ecNumber>
    </recommendedName>
    <alternativeName>
        <fullName evidence="12">Alanine aminopeptidase</fullName>
    </alternativeName>
    <alternativeName>
        <fullName evidence="13">Lysyl aminopeptidase</fullName>
    </alternativeName>
</protein>
<sequence length="464" mass="50911">MAAPAADDPVFPGLGSTAYDALDYHLAFDYQEADRTVAATAVITARSRRRLDSLDLDALGLAVHGVTLDGRPAQFSAHDEKLTVTPARAVRAGDQFTVRVDYTADPRAKLPHTGWVPTADGFALAGQPIGAHTVFPCNDRPDDKASYSVSVTTRDGLLGVAGGLPTGSSEHDGRTTRNYRYREPMATELLQVAVGDYVLNVHRGPDGLPLRDVVPAARLAALKPSLDLIPDQIAWAERQLGPFPFETYGLLPVNTDAPDAFGFTGLETQTLTLYKPGFLTQAEPLIGSHMMHELVHSWFGDSVTPRNWADLWLNEGHADYYGMRYRYERGWSDSPGVTSMEDRMRATYADGDQWRHDWGPVAEPAAASLFAEQRYLGGALVLYALHEKVGDEAFRRIERAFLARYRYGVAGTQDYIAIASAVAGQDLSGFLTDWLHGTRTPPMPGHPDWRVQPVRPVQPTRPVS</sequence>
<dbReference type="Pfam" id="PF01433">
    <property type="entry name" value="Peptidase_M1"/>
    <property type="match status" value="1"/>
</dbReference>
<evidence type="ECO:0000256" key="2">
    <source>
        <dbReference type="ARBA" id="ARBA00004496"/>
    </source>
</evidence>
<dbReference type="Pfam" id="PF17900">
    <property type="entry name" value="Peptidase_M1_N"/>
    <property type="match status" value="1"/>
</dbReference>
<feature type="active site" description="Proton acceptor" evidence="14">
    <location>
        <position position="293"/>
    </location>
</feature>
<evidence type="ECO:0000259" key="17">
    <source>
        <dbReference type="Pfam" id="PF01433"/>
    </source>
</evidence>
<evidence type="ECO:0000256" key="1">
    <source>
        <dbReference type="ARBA" id="ARBA00000098"/>
    </source>
</evidence>
<evidence type="ECO:0000256" key="12">
    <source>
        <dbReference type="ARBA" id="ARBA00029811"/>
    </source>
</evidence>
<evidence type="ECO:0000256" key="9">
    <source>
        <dbReference type="ARBA" id="ARBA00022801"/>
    </source>
</evidence>
<feature type="domain" description="Peptidase M1 membrane alanine aminopeptidase" evidence="17">
    <location>
        <begin position="264"/>
        <end position="434"/>
    </location>
</feature>
<dbReference type="EC" id="3.4.11.2" evidence="4"/>
<evidence type="ECO:0000256" key="8">
    <source>
        <dbReference type="ARBA" id="ARBA00022723"/>
    </source>
</evidence>
<feature type="active site" description="Proton donor" evidence="14">
    <location>
        <position position="375"/>
    </location>
</feature>
<feature type="binding site" evidence="15">
    <location>
        <position position="296"/>
    </location>
    <ligand>
        <name>Zn(2+)</name>
        <dbReference type="ChEBI" id="CHEBI:29105"/>
        <note>catalytic</note>
    </ligand>
</feature>
<evidence type="ECO:0000256" key="11">
    <source>
        <dbReference type="ARBA" id="ARBA00023049"/>
    </source>
</evidence>
<evidence type="ECO:0000256" key="7">
    <source>
        <dbReference type="ARBA" id="ARBA00022670"/>
    </source>
</evidence>